<reference evidence="2" key="1">
    <citation type="submission" date="2014-11" db="EMBL/GenBank/DDBJ databases">
        <authorList>
            <person name="Amaro Gonzalez C."/>
        </authorList>
    </citation>
    <scope>NUCLEOTIDE SEQUENCE</scope>
</reference>
<proteinExistence type="predicted"/>
<organism evidence="2">
    <name type="scientific">Anguilla anguilla</name>
    <name type="common">European freshwater eel</name>
    <name type="synonym">Muraena anguilla</name>
    <dbReference type="NCBI Taxonomy" id="7936"/>
    <lineage>
        <taxon>Eukaryota</taxon>
        <taxon>Metazoa</taxon>
        <taxon>Chordata</taxon>
        <taxon>Craniata</taxon>
        <taxon>Vertebrata</taxon>
        <taxon>Euteleostomi</taxon>
        <taxon>Actinopterygii</taxon>
        <taxon>Neopterygii</taxon>
        <taxon>Teleostei</taxon>
        <taxon>Anguilliformes</taxon>
        <taxon>Anguillidae</taxon>
        <taxon>Anguilla</taxon>
    </lineage>
</organism>
<reference evidence="2" key="2">
    <citation type="journal article" date="2015" name="Fish Shellfish Immunol.">
        <title>Early steps in the European eel (Anguilla anguilla)-Vibrio vulnificus interaction in the gills: Role of the RtxA13 toxin.</title>
        <authorList>
            <person name="Callol A."/>
            <person name="Pajuelo D."/>
            <person name="Ebbesson L."/>
            <person name="Teles M."/>
            <person name="MacKenzie S."/>
            <person name="Amaro C."/>
        </authorList>
    </citation>
    <scope>NUCLEOTIDE SEQUENCE</scope>
</reference>
<accession>A0A0E9WJY0</accession>
<dbReference type="EMBL" id="GBXM01017976">
    <property type="protein sequence ID" value="JAH90601.1"/>
    <property type="molecule type" value="Transcribed_RNA"/>
</dbReference>
<dbReference type="AlphaFoldDB" id="A0A0E9WJY0"/>
<protein>
    <submittedName>
        <fullName evidence="2">Uncharacterized protein</fullName>
    </submittedName>
</protein>
<evidence type="ECO:0000313" key="2">
    <source>
        <dbReference type="EMBL" id="JAH90601.1"/>
    </source>
</evidence>
<sequence length="72" mass="7750">MRVFSETVSTLISSHKLTSLAKCQAAGWERQPRCHCSRDTEEACFSSTQSLEHAGRGGGGRDCCPGVSVNHP</sequence>
<name>A0A0E9WJY0_ANGAN</name>
<feature type="region of interest" description="Disordered" evidence="1">
    <location>
        <begin position="51"/>
        <end position="72"/>
    </location>
</feature>
<evidence type="ECO:0000256" key="1">
    <source>
        <dbReference type="SAM" id="MobiDB-lite"/>
    </source>
</evidence>